<dbReference type="Proteomes" id="UP001623591">
    <property type="component" value="Unassembled WGS sequence"/>
</dbReference>
<dbReference type="Pfam" id="PF12850">
    <property type="entry name" value="Metallophos_2"/>
    <property type="match status" value="1"/>
</dbReference>
<evidence type="ECO:0000313" key="5">
    <source>
        <dbReference type="Proteomes" id="UP001623591"/>
    </source>
</evidence>
<dbReference type="Gene3D" id="3.60.21.10">
    <property type="match status" value="1"/>
</dbReference>
<dbReference type="EC" id="3.1.4.-" evidence="2"/>
<comment type="cofactor">
    <cofactor evidence="2">
        <name>a divalent metal cation</name>
        <dbReference type="ChEBI" id="CHEBI:60240"/>
    </cofactor>
</comment>
<comment type="caution">
    <text evidence="4">The sequence shown here is derived from an EMBL/GenBank/DDBJ whole genome shotgun (WGS) entry which is preliminary data.</text>
</comment>
<dbReference type="PANTHER" id="PTHR11124">
    <property type="entry name" value="VACUOLAR SORTING PROTEIN VPS29"/>
    <property type="match status" value="1"/>
</dbReference>
<organism evidence="4 5">
    <name type="scientific">Candidatus Clostridium stratigraminis</name>
    <dbReference type="NCBI Taxonomy" id="3381661"/>
    <lineage>
        <taxon>Bacteria</taxon>
        <taxon>Bacillati</taxon>
        <taxon>Bacillota</taxon>
        <taxon>Clostridia</taxon>
        <taxon>Eubacteriales</taxon>
        <taxon>Clostridiaceae</taxon>
        <taxon>Clostridium</taxon>
    </lineage>
</organism>
<evidence type="ECO:0000256" key="2">
    <source>
        <dbReference type="RuleBase" id="RU362039"/>
    </source>
</evidence>
<comment type="similarity">
    <text evidence="1 2">Belongs to the metallophosphoesterase superfamily. YfcE family.</text>
</comment>
<dbReference type="InterPro" id="IPR000979">
    <property type="entry name" value="Phosphodiesterase_MJ0936/Vps29"/>
</dbReference>
<sequence>MVSIKIGIISDTHISKDLYKIEELLNKHLKAVDLIIHAGDFKNSKVIDLLENQKKFIGVFGNNDGELIKERVKEKELINIMGYKIGIYHGHGNAKTTIDRAYEMFKDNKVDIIIFGHSHQPIIKTMNKILMINPGSPTSKRKDRWYSYIILELSKGHIDAQLNFFDKL</sequence>
<evidence type="ECO:0000259" key="3">
    <source>
        <dbReference type="Pfam" id="PF12850"/>
    </source>
</evidence>
<dbReference type="RefSeq" id="WP_406769881.1">
    <property type="nucleotide sequence ID" value="NZ_JBJHZZ010000006.1"/>
</dbReference>
<dbReference type="SUPFAM" id="SSF56300">
    <property type="entry name" value="Metallo-dependent phosphatases"/>
    <property type="match status" value="1"/>
</dbReference>
<reference evidence="4 5" key="1">
    <citation type="submission" date="2024-11" db="EMBL/GenBank/DDBJ databases">
        <authorList>
            <person name="Heng Y.C."/>
            <person name="Lim A.C.H."/>
            <person name="Lee J.K.Y."/>
            <person name="Kittelmann S."/>
        </authorList>
    </citation>
    <scope>NUCLEOTIDE SEQUENCE [LARGE SCALE GENOMIC DNA]</scope>
    <source>
        <strain evidence="4 5">WILCCON 0185</strain>
    </source>
</reference>
<protein>
    <recommendedName>
        <fullName evidence="2">Phosphoesterase</fullName>
        <ecNumber evidence="2">3.1.4.-</ecNumber>
    </recommendedName>
</protein>
<gene>
    <name evidence="4" type="ORF">ACJDUG_10665</name>
</gene>
<name>A0ABW8T4F0_9CLOT</name>
<keyword evidence="2" id="KW-0479">Metal-binding</keyword>
<keyword evidence="5" id="KW-1185">Reference proteome</keyword>
<dbReference type="InterPro" id="IPR029052">
    <property type="entry name" value="Metallo-depent_PP-like"/>
</dbReference>
<dbReference type="EMBL" id="JBJHZZ010000006">
    <property type="protein sequence ID" value="MFL0247434.1"/>
    <property type="molecule type" value="Genomic_DNA"/>
</dbReference>
<dbReference type="InterPro" id="IPR024654">
    <property type="entry name" value="Calcineurin-like_PHP_lpxH"/>
</dbReference>
<evidence type="ECO:0000256" key="1">
    <source>
        <dbReference type="ARBA" id="ARBA00008950"/>
    </source>
</evidence>
<dbReference type="NCBIfam" id="TIGR00040">
    <property type="entry name" value="yfcE"/>
    <property type="match status" value="1"/>
</dbReference>
<accession>A0ABW8T4F0</accession>
<feature type="domain" description="Calcineurin-like phosphoesterase" evidence="3">
    <location>
        <begin position="5"/>
        <end position="155"/>
    </location>
</feature>
<proteinExistence type="inferred from homology"/>
<evidence type="ECO:0000313" key="4">
    <source>
        <dbReference type="EMBL" id="MFL0247434.1"/>
    </source>
</evidence>